<dbReference type="EMBL" id="WXEY01000002">
    <property type="protein sequence ID" value="MZP28678.1"/>
    <property type="molecule type" value="Genomic_DNA"/>
</dbReference>
<organism evidence="2 3">
    <name type="scientific">Heliomicrobium undosum</name>
    <dbReference type="NCBI Taxonomy" id="121734"/>
    <lineage>
        <taxon>Bacteria</taxon>
        <taxon>Bacillati</taxon>
        <taxon>Bacillota</taxon>
        <taxon>Clostridia</taxon>
        <taxon>Eubacteriales</taxon>
        <taxon>Heliobacteriaceae</taxon>
        <taxon>Heliomicrobium</taxon>
    </lineage>
</organism>
<keyword evidence="1" id="KW-0812">Transmembrane</keyword>
<evidence type="ECO:0008006" key="4">
    <source>
        <dbReference type="Google" id="ProtNLM"/>
    </source>
</evidence>
<evidence type="ECO:0000313" key="2">
    <source>
        <dbReference type="EMBL" id="MZP28678.1"/>
    </source>
</evidence>
<protein>
    <recommendedName>
        <fullName evidence="4">BhlA holin family protein</fullName>
    </recommendedName>
</protein>
<dbReference type="RefSeq" id="WP_161254615.1">
    <property type="nucleotide sequence ID" value="NZ_WXEY01000002.1"/>
</dbReference>
<reference evidence="2 3" key="1">
    <citation type="submission" date="2020-01" db="EMBL/GenBank/DDBJ databases">
        <title>Whole-genome sequence of Heliobacterium undosum DSM 13378.</title>
        <authorList>
            <person name="Kyndt J.A."/>
            <person name="Meyer T.E."/>
        </authorList>
    </citation>
    <scope>NUCLEOTIDE SEQUENCE [LARGE SCALE GENOMIC DNA]</scope>
    <source>
        <strain evidence="2 3">DSM 13378</strain>
    </source>
</reference>
<keyword evidence="1" id="KW-1133">Transmembrane helix</keyword>
<dbReference type="OrthoDB" id="2680433at2"/>
<dbReference type="AlphaFoldDB" id="A0A845L4J4"/>
<evidence type="ECO:0000313" key="3">
    <source>
        <dbReference type="Proteomes" id="UP000463470"/>
    </source>
</evidence>
<evidence type="ECO:0000256" key="1">
    <source>
        <dbReference type="SAM" id="Phobius"/>
    </source>
</evidence>
<comment type="caution">
    <text evidence="2">The sequence shown here is derived from an EMBL/GenBank/DDBJ whole genome shotgun (WGS) entry which is preliminary data.</text>
</comment>
<keyword evidence="3" id="KW-1185">Reference proteome</keyword>
<name>A0A845L4J4_9FIRM</name>
<dbReference type="InterPro" id="IPR024405">
    <property type="entry name" value="Phage_BhlA/UviB"/>
</dbReference>
<gene>
    <name evidence="2" type="ORF">GTO91_02955</name>
</gene>
<sequence length="81" mass="9494">MDKLISVALEQGLWAALFVSLYLYQLNDSRRLQSEAKVREDKLTDFLKDVSRQFEVLAKQYEKLSCDVQEIKIDIRERGKA</sequence>
<proteinExistence type="predicted"/>
<feature type="transmembrane region" description="Helical" evidence="1">
    <location>
        <begin position="6"/>
        <end position="24"/>
    </location>
</feature>
<dbReference type="Pfam" id="PF10960">
    <property type="entry name" value="Holin_BhlA"/>
    <property type="match status" value="1"/>
</dbReference>
<accession>A0A845L4J4</accession>
<keyword evidence="1" id="KW-0472">Membrane</keyword>
<dbReference type="Proteomes" id="UP000463470">
    <property type="component" value="Unassembled WGS sequence"/>
</dbReference>